<dbReference type="Gene3D" id="3.40.50.970">
    <property type="match status" value="1"/>
</dbReference>
<proteinExistence type="inferred from homology"/>
<dbReference type="InterPro" id="IPR005474">
    <property type="entry name" value="Transketolase_N"/>
</dbReference>
<protein>
    <submittedName>
        <fullName evidence="5">Transketolase</fullName>
    </submittedName>
</protein>
<gene>
    <name evidence="5" type="ORF">E7512_06220</name>
</gene>
<feature type="domain" description="Transketolase N-terminal" evidence="4">
    <location>
        <begin position="9"/>
        <end position="262"/>
    </location>
</feature>
<dbReference type="Proteomes" id="UP000754750">
    <property type="component" value="Unassembled WGS sequence"/>
</dbReference>
<dbReference type="SUPFAM" id="SSF52518">
    <property type="entry name" value="Thiamin diphosphate-binding fold (THDP-binding)"/>
    <property type="match status" value="1"/>
</dbReference>
<dbReference type="PANTHER" id="PTHR47514">
    <property type="entry name" value="TRANSKETOLASE N-TERMINAL SECTION-RELATED"/>
    <property type="match status" value="1"/>
</dbReference>
<dbReference type="CDD" id="cd02012">
    <property type="entry name" value="TPP_TK"/>
    <property type="match status" value="1"/>
</dbReference>
<dbReference type="Pfam" id="PF00456">
    <property type="entry name" value="Transketolase_N"/>
    <property type="match status" value="1"/>
</dbReference>
<evidence type="ECO:0000256" key="1">
    <source>
        <dbReference type="ARBA" id="ARBA00001964"/>
    </source>
</evidence>
<evidence type="ECO:0000313" key="5">
    <source>
        <dbReference type="EMBL" id="MBE6833165.1"/>
    </source>
</evidence>
<reference evidence="5" key="1">
    <citation type="submission" date="2019-04" db="EMBL/GenBank/DDBJ databases">
        <title>Evolution of Biomass-Degrading Anaerobic Consortia Revealed by Metagenomics.</title>
        <authorList>
            <person name="Peng X."/>
        </authorList>
    </citation>
    <scope>NUCLEOTIDE SEQUENCE</scope>
    <source>
        <strain evidence="5">SIG551</strain>
    </source>
</reference>
<accession>A0A928KRD3</accession>
<sequence>MSEQQIDLQRQANVIRRLTLEEIGKLGVGHVGGSLSICEVLAALYFRLMKIDPQNPGWPERDRLVLSKGHGGPALYAALALKGYFPVELLDTLNRPGTMLPSHCDMRRTVGIDMTTGSLGQGFSAAVGMALAVQMDHLPNTIYTIIGDGESDEGQIWEAAMFAGGRGLDSLVAFTDYNKMQIDGYTQEINPLEPLEDKWRAFGWHVQSIDGHNTDEIVGAVEQAKRAQGKPSMILLHTIKGKGASFSEGKLSSHNMKLTEEMWKAAVAELEKEGA</sequence>
<name>A0A928KRD3_9FIRM</name>
<evidence type="ECO:0000256" key="2">
    <source>
        <dbReference type="ARBA" id="ARBA00007131"/>
    </source>
</evidence>
<evidence type="ECO:0000259" key="4">
    <source>
        <dbReference type="Pfam" id="PF00456"/>
    </source>
</evidence>
<evidence type="ECO:0000256" key="3">
    <source>
        <dbReference type="ARBA" id="ARBA00023052"/>
    </source>
</evidence>
<dbReference type="AlphaFoldDB" id="A0A928KRD3"/>
<dbReference type="EMBL" id="SVNY01000002">
    <property type="protein sequence ID" value="MBE6833165.1"/>
    <property type="molecule type" value="Genomic_DNA"/>
</dbReference>
<comment type="cofactor">
    <cofactor evidence="1">
        <name>thiamine diphosphate</name>
        <dbReference type="ChEBI" id="CHEBI:58937"/>
    </cofactor>
</comment>
<comment type="caution">
    <text evidence="5">The sequence shown here is derived from an EMBL/GenBank/DDBJ whole genome shotgun (WGS) entry which is preliminary data.</text>
</comment>
<organism evidence="5 6">
    <name type="scientific">Faecalispora sporosphaeroides</name>
    <dbReference type="NCBI Taxonomy" id="1549"/>
    <lineage>
        <taxon>Bacteria</taxon>
        <taxon>Bacillati</taxon>
        <taxon>Bacillota</taxon>
        <taxon>Clostridia</taxon>
        <taxon>Eubacteriales</taxon>
        <taxon>Oscillospiraceae</taxon>
        <taxon>Faecalispora</taxon>
    </lineage>
</organism>
<keyword evidence="3" id="KW-0786">Thiamine pyrophosphate</keyword>
<dbReference type="InterPro" id="IPR029061">
    <property type="entry name" value="THDP-binding"/>
</dbReference>
<dbReference type="PANTHER" id="PTHR47514:SF1">
    <property type="entry name" value="TRANSKETOLASE N-TERMINAL SECTION-RELATED"/>
    <property type="match status" value="1"/>
</dbReference>
<evidence type="ECO:0000313" key="6">
    <source>
        <dbReference type="Proteomes" id="UP000754750"/>
    </source>
</evidence>
<dbReference type="RefSeq" id="WP_326840218.1">
    <property type="nucleotide sequence ID" value="NZ_SVNY01000002.1"/>
</dbReference>
<comment type="similarity">
    <text evidence="2">Belongs to the transketolase family.</text>
</comment>